<proteinExistence type="predicted"/>
<dbReference type="PANTHER" id="PTHR43464:SF19">
    <property type="entry name" value="UBIQUINONE BIOSYNTHESIS O-METHYLTRANSFERASE, MITOCHONDRIAL"/>
    <property type="match status" value="1"/>
</dbReference>
<accession>A0A1I2EI25</accession>
<keyword evidence="2 5" id="KW-0808">Transferase</keyword>
<keyword evidence="3" id="KW-0949">S-adenosyl-L-methionine</keyword>
<dbReference type="Pfam" id="PF13649">
    <property type="entry name" value="Methyltransf_25"/>
    <property type="match status" value="1"/>
</dbReference>
<dbReference type="OrthoDB" id="9800454at2"/>
<dbReference type="CDD" id="cd02440">
    <property type="entry name" value="AdoMet_MTases"/>
    <property type="match status" value="1"/>
</dbReference>
<dbReference type="AlphaFoldDB" id="A0A1I2EI25"/>
<keyword evidence="6" id="KW-1185">Reference proteome</keyword>
<evidence type="ECO:0000259" key="4">
    <source>
        <dbReference type="Pfam" id="PF13649"/>
    </source>
</evidence>
<dbReference type="PANTHER" id="PTHR43464">
    <property type="entry name" value="METHYLTRANSFERASE"/>
    <property type="match status" value="1"/>
</dbReference>
<gene>
    <name evidence="5" type="ORF">SAMN04488541_101027</name>
</gene>
<dbReference type="EMBL" id="FONY01000010">
    <property type="protein sequence ID" value="SFE92343.1"/>
    <property type="molecule type" value="Genomic_DNA"/>
</dbReference>
<dbReference type="GO" id="GO:0008168">
    <property type="term" value="F:methyltransferase activity"/>
    <property type="evidence" value="ECO:0007669"/>
    <property type="project" value="UniProtKB-KW"/>
</dbReference>
<evidence type="ECO:0000256" key="1">
    <source>
        <dbReference type="ARBA" id="ARBA00022603"/>
    </source>
</evidence>
<dbReference type="RefSeq" id="WP_091542421.1">
    <property type="nucleotide sequence ID" value="NZ_FONY01000010.1"/>
</dbReference>
<dbReference type="SUPFAM" id="SSF53335">
    <property type="entry name" value="S-adenosyl-L-methionine-dependent methyltransferases"/>
    <property type="match status" value="1"/>
</dbReference>
<keyword evidence="1 5" id="KW-0489">Methyltransferase</keyword>
<evidence type="ECO:0000256" key="3">
    <source>
        <dbReference type="ARBA" id="ARBA00022691"/>
    </source>
</evidence>
<dbReference type="Gene3D" id="3.40.50.150">
    <property type="entry name" value="Vaccinia Virus protein VP39"/>
    <property type="match status" value="1"/>
</dbReference>
<evidence type="ECO:0000256" key="2">
    <source>
        <dbReference type="ARBA" id="ARBA00022679"/>
    </source>
</evidence>
<dbReference type="Proteomes" id="UP000199513">
    <property type="component" value="Unassembled WGS sequence"/>
</dbReference>
<name>A0A1I2EI25_9BACT</name>
<protein>
    <submittedName>
        <fullName evidence="5">Methyltransferase domain-containing protein</fullName>
    </submittedName>
</protein>
<dbReference type="InterPro" id="IPR029063">
    <property type="entry name" value="SAM-dependent_MTases_sf"/>
</dbReference>
<reference evidence="5 6" key="1">
    <citation type="submission" date="2016-10" db="EMBL/GenBank/DDBJ databases">
        <authorList>
            <person name="de Groot N.N."/>
        </authorList>
    </citation>
    <scope>NUCLEOTIDE SEQUENCE [LARGE SCALE GENOMIC DNA]</scope>
    <source>
        <strain>GEY</strain>
        <strain evidence="6">DSM 9560</strain>
    </source>
</reference>
<organism evidence="5 6">
    <name type="scientific">Thermoflexibacter ruber</name>
    <dbReference type="NCBI Taxonomy" id="1003"/>
    <lineage>
        <taxon>Bacteria</taxon>
        <taxon>Pseudomonadati</taxon>
        <taxon>Bacteroidota</taxon>
        <taxon>Cytophagia</taxon>
        <taxon>Cytophagales</taxon>
        <taxon>Thermoflexibacteraceae</taxon>
        <taxon>Thermoflexibacter</taxon>
    </lineage>
</organism>
<sequence>MFESRSSQPELMDDLSLANEALKKNLDELELVNKYLGGNSIVIGALKKLHRQGLLPPNQSISIADLGCGGGDTLREIFKWGKQHKLNLQLIDIDANPFMLDYAQDKAKQKKADIHFKKLNIFSDEFENQKFDIVICSLFCHHFTDAELVKLFSQIQNQIRIAFIINDLHRHWFAYYSIKYITKILRGSYLVQHDAPLSVLRAFKYQELKNLLQQADIQNYTLHWKWAFRYRGIIYK</sequence>
<feature type="domain" description="Methyltransferase" evidence="4">
    <location>
        <begin position="63"/>
        <end position="157"/>
    </location>
</feature>
<dbReference type="STRING" id="1003.SAMN04488541_101027"/>
<dbReference type="GO" id="GO:0032259">
    <property type="term" value="P:methylation"/>
    <property type="evidence" value="ECO:0007669"/>
    <property type="project" value="UniProtKB-KW"/>
</dbReference>
<evidence type="ECO:0000313" key="6">
    <source>
        <dbReference type="Proteomes" id="UP000199513"/>
    </source>
</evidence>
<dbReference type="InterPro" id="IPR041698">
    <property type="entry name" value="Methyltransf_25"/>
</dbReference>
<evidence type="ECO:0000313" key="5">
    <source>
        <dbReference type="EMBL" id="SFE92343.1"/>
    </source>
</evidence>